<protein>
    <submittedName>
        <fullName evidence="1">Translational activator GCN1</fullName>
    </submittedName>
</protein>
<name>A0A146K904_9EUKA</name>
<organism evidence="1">
    <name type="scientific">Trepomonas sp. PC1</name>
    <dbReference type="NCBI Taxonomy" id="1076344"/>
    <lineage>
        <taxon>Eukaryota</taxon>
        <taxon>Metamonada</taxon>
        <taxon>Diplomonadida</taxon>
        <taxon>Hexamitidae</taxon>
        <taxon>Hexamitinae</taxon>
        <taxon>Trepomonas</taxon>
    </lineage>
</organism>
<evidence type="ECO:0000313" key="1">
    <source>
        <dbReference type="EMBL" id="JAP92828.1"/>
    </source>
</evidence>
<dbReference type="EMBL" id="GDID01003778">
    <property type="protein sequence ID" value="JAP92828.1"/>
    <property type="molecule type" value="Transcribed_RNA"/>
</dbReference>
<proteinExistence type="predicted"/>
<sequence length="100" mass="11298">LSSSDNKQIVEKSSVIMVQILKSVSQFGIQHIASIIIESLDYENDWELINGAVDFVYNILCNSAKLPINQFKSMCSKLIPNFLPSLQTNIYHPQIQVKTN</sequence>
<accession>A0A146K904</accession>
<reference evidence="1" key="1">
    <citation type="submission" date="2015-07" db="EMBL/GenBank/DDBJ databases">
        <title>Adaptation to a free-living lifestyle via gene acquisitions in the diplomonad Trepomonas sp. PC1.</title>
        <authorList>
            <person name="Xu F."/>
            <person name="Jerlstrom-Hultqvist J."/>
            <person name="Kolisko M."/>
            <person name="Simpson A.G.B."/>
            <person name="Roger A.J."/>
            <person name="Svard S.G."/>
            <person name="Andersson J.O."/>
        </authorList>
    </citation>
    <scope>NUCLEOTIDE SEQUENCE</scope>
    <source>
        <strain evidence="1">PC1</strain>
    </source>
</reference>
<feature type="non-terminal residue" evidence="1">
    <location>
        <position position="100"/>
    </location>
</feature>
<dbReference type="AlphaFoldDB" id="A0A146K904"/>
<gene>
    <name evidence="1" type="ORF">TPC1_15104</name>
</gene>
<feature type="non-terminal residue" evidence="1">
    <location>
        <position position="1"/>
    </location>
</feature>